<reference evidence="3 4" key="1">
    <citation type="submission" date="2015-05" db="EMBL/GenBank/DDBJ databases">
        <title>Draft genome of Burkholderia cepacia LK29.</title>
        <authorList>
            <person name="Chan X.Y."/>
        </authorList>
    </citation>
    <scope>NUCLEOTIDE SEQUENCE [LARGE SCALE GENOMIC DNA]</scope>
    <source>
        <strain evidence="3 4">LK29</strain>
    </source>
</reference>
<comment type="caution">
    <text evidence="3">The sequence shown here is derived from an EMBL/GenBank/DDBJ whole genome shotgun (WGS) entry which is preliminary data.</text>
</comment>
<dbReference type="RefSeq" id="WP_048246412.1">
    <property type="nucleotide sequence ID" value="NZ_LDWR01000024.1"/>
</dbReference>
<keyword evidence="3" id="KW-0449">Lipoprotein</keyword>
<evidence type="ECO:0000256" key="1">
    <source>
        <dbReference type="ARBA" id="ARBA00022729"/>
    </source>
</evidence>
<name>A0A0J5WQQ3_BURCE</name>
<organism evidence="3 4">
    <name type="scientific">Burkholderia cepacia</name>
    <name type="common">Pseudomonas cepacia</name>
    <dbReference type="NCBI Taxonomy" id="292"/>
    <lineage>
        <taxon>Bacteria</taxon>
        <taxon>Pseudomonadati</taxon>
        <taxon>Pseudomonadota</taxon>
        <taxon>Betaproteobacteria</taxon>
        <taxon>Burkholderiales</taxon>
        <taxon>Burkholderiaceae</taxon>
        <taxon>Burkholderia</taxon>
        <taxon>Burkholderia cepacia complex</taxon>
    </lineage>
</organism>
<proteinExistence type="predicted"/>
<keyword evidence="1 2" id="KW-0732">Signal</keyword>
<feature type="signal peptide" evidence="2">
    <location>
        <begin position="1"/>
        <end position="25"/>
    </location>
</feature>
<dbReference type="EMBL" id="LDWR01000024">
    <property type="protein sequence ID" value="KML57029.1"/>
    <property type="molecule type" value="Genomic_DNA"/>
</dbReference>
<accession>A0A0J5WQQ3</accession>
<dbReference type="InterPro" id="IPR037873">
    <property type="entry name" value="BamE-like"/>
</dbReference>
<dbReference type="PATRIC" id="fig|292.27.peg.2928"/>
<feature type="chain" id="PRO_5005266583" evidence="2">
    <location>
        <begin position="26"/>
        <end position="132"/>
    </location>
</feature>
<evidence type="ECO:0000313" key="3">
    <source>
        <dbReference type="EMBL" id="KML57029.1"/>
    </source>
</evidence>
<dbReference type="Gene3D" id="3.30.1450.10">
    <property type="match status" value="1"/>
</dbReference>
<dbReference type="Proteomes" id="UP000036338">
    <property type="component" value="Unassembled WGS sequence"/>
</dbReference>
<evidence type="ECO:0000256" key="2">
    <source>
        <dbReference type="SAM" id="SignalP"/>
    </source>
</evidence>
<sequence length="132" mass="14065">MKFTKNTFLIVTLSAAALLAGCATTGNEHLENVTQSSVQAQIQQGKSTKQDIQDAFGSPNKTTFTDSGLEIWTYELAHATPHAINFVPIVGAFAHGADVRKKTLTVLFDDSGGVKKYTFSETTDVAKGGIGQ</sequence>
<evidence type="ECO:0000313" key="4">
    <source>
        <dbReference type="Proteomes" id="UP000036338"/>
    </source>
</evidence>
<protein>
    <submittedName>
        <fullName evidence="3">Lipoprotein</fullName>
    </submittedName>
</protein>
<dbReference type="PROSITE" id="PS51257">
    <property type="entry name" value="PROKAR_LIPOPROTEIN"/>
    <property type="match status" value="1"/>
</dbReference>
<gene>
    <name evidence="3" type="ORF">VL15_14975</name>
</gene>
<dbReference type="AlphaFoldDB" id="A0A0J5WQQ3"/>